<evidence type="ECO:0000256" key="1">
    <source>
        <dbReference type="SAM" id="Phobius"/>
    </source>
</evidence>
<evidence type="ECO:0008006" key="4">
    <source>
        <dbReference type="Google" id="ProtNLM"/>
    </source>
</evidence>
<keyword evidence="1" id="KW-0812">Transmembrane</keyword>
<feature type="transmembrane region" description="Helical" evidence="1">
    <location>
        <begin position="179"/>
        <end position="202"/>
    </location>
</feature>
<organism evidence="2 3">
    <name type="scientific">Lysobacter korlensis</name>
    <dbReference type="NCBI Taxonomy" id="553636"/>
    <lineage>
        <taxon>Bacteria</taxon>
        <taxon>Pseudomonadati</taxon>
        <taxon>Pseudomonadota</taxon>
        <taxon>Gammaproteobacteria</taxon>
        <taxon>Lysobacterales</taxon>
        <taxon>Lysobacteraceae</taxon>
        <taxon>Lysobacter</taxon>
    </lineage>
</organism>
<reference evidence="2 3" key="1">
    <citation type="submission" date="2024-09" db="EMBL/GenBank/DDBJ databases">
        <authorList>
            <person name="Sun Q."/>
            <person name="Mori K."/>
        </authorList>
    </citation>
    <scope>NUCLEOTIDE SEQUENCE [LARGE SCALE GENOMIC DNA]</scope>
    <source>
        <strain evidence="2 3">KCTC 23076</strain>
    </source>
</reference>
<dbReference type="Proteomes" id="UP001589896">
    <property type="component" value="Unassembled WGS sequence"/>
</dbReference>
<protein>
    <recommendedName>
        <fullName evidence="4">PH domain-containing protein</fullName>
    </recommendedName>
</protein>
<accession>A0ABV6RY81</accession>
<feature type="transmembrane region" description="Helical" evidence="1">
    <location>
        <begin position="44"/>
        <end position="64"/>
    </location>
</feature>
<keyword evidence="3" id="KW-1185">Reference proteome</keyword>
<name>A0ABV6RY81_9GAMM</name>
<keyword evidence="1" id="KW-1133">Transmembrane helix</keyword>
<gene>
    <name evidence="2" type="ORF">ACFFGH_29230</name>
</gene>
<proteinExistence type="predicted"/>
<dbReference type="RefSeq" id="WP_386675485.1">
    <property type="nucleotide sequence ID" value="NZ_JBHLTG010000010.1"/>
</dbReference>
<dbReference type="EMBL" id="JBHLTG010000010">
    <property type="protein sequence ID" value="MFC0681937.1"/>
    <property type="molecule type" value="Genomic_DNA"/>
</dbReference>
<sequence length="207" mass="23012">MGERFDFLMRPRRSLLRTAWIALLVGSVPVFAVLYWQATQAHGSLLTVVQVHLVVMLAGLLTYWRQKSVFTGITGGALVGNGIFSPRVRVPLDEIHRVEFVHVESREPDEPSVQFVALDADGRCRFRMRAHYWHMSDLRTLADRLGSAGDRREPLTTEEFFAAYPGSAYWFERHPGLRFTLAAVGVLGAVLGVTALVAAAGMPTFLG</sequence>
<evidence type="ECO:0000313" key="2">
    <source>
        <dbReference type="EMBL" id="MFC0681937.1"/>
    </source>
</evidence>
<evidence type="ECO:0000313" key="3">
    <source>
        <dbReference type="Proteomes" id="UP001589896"/>
    </source>
</evidence>
<comment type="caution">
    <text evidence="2">The sequence shown here is derived from an EMBL/GenBank/DDBJ whole genome shotgun (WGS) entry which is preliminary data.</text>
</comment>
<feature type="transmembrane region" description="Helical" evidence="1">
    <location>
        <begin position="20"/>
        <end position="38"/>
    </location>
</feature>
<keyword evidence="1" id="KW-0472">Membrane</keyword>